<sequence>MRLAYDYSDFLYGFADELESGALTLKDYIYIIRQQEPICGTYCPIIDWYYLDTLQYAIIEDDKYKAVKVKLKIVIDEMERWTM</sequence>
<dbReference type="Proteomes" id="UP000286773">
    <property type="component" value="Unassembled WGS sequence"/>
</dbReference>
<proteinExistence type="predicted"/>
<evidence type="ECO:0000313" key="1">
    <source>
        <dbReference type="EMBL" id="RSU10104.1"/>
    </source>
</evidence>
<dbReference type="OrthoDB" id="3010364at2"/>
<reference evidence="1 2" key="1">
    <citation type="submission" date="2017-05" db="EMBL/GenBank/DDBJ databases">
        <title>Vagococcus spp. assemblies.</title>
        <authorList>
            <person name="Gulvik C.A."/>
        </authorList>
    </citation>
    <scope>NUCLEOTIDE SEQUENCE [LARGE SCALE GENOMIC DNA]</scope>
    <source>
        <strain evidence="1 2">LMG 24798</strain>
    </source>
</reference>
<accession>A0A430AQ88</accession>
<gene>
    <name evidence="1" type="ORF">CBF27_11305</name>
</gene>
<dbReference type="EMBL" id="NGKC01000014">
    <property type="protein sequence ID" value="RSU10104.1"/>
    <property type="molecule type" value="Genomic_DNA"/>
</dbReference>
<evidence type="ECO:0000313" key="2">
    <source>
        <dbReference type="Proteomes" id="UP000286773"/>
    </source>
</evidence>
<dbReference type="AlphaFoldDB" id="A0A430AQ88"/>
<comment type="caution">
    <text evidence="1">The sequence shown here is derived from an EMBL/GenBank/DDBJ whole genome shotgun (WGS) entry which is preliminary data.</text>
</comment>
<keyword evidence="2" id="KW-1185">Reference proteome</keyword>
<name>A0A430AQ88_9ENTE</name>
<organism evidence="1 2">
    <name type="scientific">Vagococcus acidifermentans</name>
    <dbReference type="NCBI Taxonomy" id="564710"/>
    <lineage>
        <taxon>Bacteria</taxon>
        <taxon>Bacillati</taxon>
        <taxon>Bacillota</taxon>
        <taxon>Bacilli</taxon>
        <taxon>Lactobacillales</taxon>
        <taxon>Enterococcaceae</taxon>
        <taxon>Vagococcus</taxon>
    </lineage>
</organism>
<protein>
    <submittedName>
        <fullName evidence="1">Uncharacterized protein</fullName>
    </submittedName>
</protein>
<dbReference type="RefSeq" id="WP_126814422.1">
    <property type="nucleotide sequence ID" value="NZ_NGKC01000014.1"/>
</dbReference>